<dbReference type="OrthoDB" id="4062651at2759"/>
<organism evidence="1 2">
    <name type="scientific">Steccherinum ochraceum</name>
    <dbReference type="NCBI Taxonomy" id="92696"/>
    <lineage>
        <taxon>Eukaryota</taxon>
        <taxon>Fungi</taxon>
        <taxon>Dikarya</taxon>
        <taxon>Basidiomycota</taxon>
        <taxon>Agaricomycotina</taxon>
        <taxon>Agaricomycetes</taxon>
        <taxon>Polyporales</taxon>
        <taxon>Steccherinaceae</taxon>
        <taxon>Steccherinum</taxon>
    </lineage>
</organism>
<proteinExistence type="predicted"/>
<keyword evidence="2" id="KW-1185">Reference proteome</keyword>
<reference evidence="1 2" key="1">
    <citation type="submission" date="2018-11" db="EMBL/GenBank/DDBJ databases">
        <title>Genome assembly of Steccherinum ochraceum LE-BIN_3174, the white-rot fungus of the Steccherinaceae family (The Residual Polyporoid clade, Polyporales, Basidiomycota).</title>
        <authorList>
            <person name="Fedorova T.V."/>
            <person name="Glazunova O.A."/>
            <person name="Landesman E.O."/>
            <person name="Moiseenko K.V."/>
            <person name="Psurtseva N.V."/>
            <person name="Savinova O.S."/>
            <person name="Shakhova N.V."/>
            <person name="Tyazhelova T.V."/>
            <person name="Vasina D.V."/>
        </authorList>
    </citation>
    <scope>NUCLEOTIDE SEQUENCE [LARGE SCALE GENOMIC DNA]</scope>
    <source>
        <strain evidence="1 2">LE-BIN_3174</strain>
    </source>
</reference>
<sequence>MATYTPSTAVDMSKEKDWPMALGMMDWDTTNIVFTKRSLLEFLKYGPRHSPLDSDLRFQLRASRANIQKLP</sequence>
<evidence type="ECO:0000313" key="1">
    <source>
        <dbReference type="EMBL" id="TCD59816.1"/>
    </source>
</evidence>
<dbReference type="EMBL" id="RWJN01000730">
    <property type="protein sequence ID" value="TCD59816.1"/>
    <property type="molecule type" value="Genomic_DNA"/>
</dbReference>
<feature type="non-terminal residue" evidence="1">
    <location>
        <position position="71"/>
    </location>
</feature>
<accession>A0A4R0R1V4</accession>
<dbReference type="Proteomes" id="UP000292702">
    <property type="component" value="Unassembled WGS sequence"/>
</dbReference>
<comment type="caution">
    <text evidence="1">The sequence shown here is derived from an EMBL/GenBank/DDBJ whole genome shotgun (WGS) entry which is preliminary data.</text>
</comment>
<protein>
    <submittedName>
        <fullName evidence="1">Uncharacterized protein</fullName>
    </submittedName>
</protein>
<evidence type="ECO:0000313" key="2">
    <source>
        <dbReference type="Proteomes" id="UP000292702"/>
    </source>
</evidence>
<name>A0A4R0R1V4_9APHY</name>
<dbReference type="AlphaFoldDB" id="A0A4R0R1V4"/>
<gene>
    <name evidence="1" type="ORF">EIP91_011395</name>
</gene>